<dbReference type="SUPFAM" id="SSF53335">
    <property type="entry name" value="S-adenosyl-L-methionine-dependent methyltransferases"/>
    <property type="match status" value="1"/>
</dbReference>
<evidence type="ECO:0000313" key="1">
    <source>
        <dbReference type="EMBL" id="MFK7000571.1"/>
    </source>
</evidence>
<keyword evidence="1" id="KW-0489">Methyltransferase</keyword>
<dbReference type="EMBL" id="JAZGZP010000008">
    <property type="protein sequence ID" value="MFK7000571.1"/>
    <property type="molecule type" value="Genomic_DNA"/>
</dbReference>
<evidence type="ECO:0000313" key="2">
    <source>
        <dbReference type="Proteomes" id="UP001621706"/>
    </source>
</evidence>
<comment type="caution">
    <text evidence="1">The sequence shown here is derived from an EMBL/GenBank/DDBJ whole genome shotgun (WGS) entry which is preliminary data.</text>
</comment>
<dbReference type="Proteomes" id="UP001621706">
    <property type="component" value="Unassembled WGS sequence"/>
</dbReference>
<keyword evidence="2" id="KW-1185">Reference proteome</keyword>
<dbReference type="RefSeq" id="WP_088398143.1">
    <property type="nucleotide sequence ID" value="NZ_JAZGZP010000008.1"/>
</dbReference>
<proteinExistence type="predicted"/>
<keyword evidence="1" id="KW-0808">Transferase</keyword>
<dbReference type="Pfam" id="PF13489">
    <property type="entry name" value="Methyltransf_23"/>
    <property type="match status" value="1"/>
</dbReference>
<accession>A0ABW8P888</accession>
<sequence>MIIYKNLDRGQWAEQKLNSVFELLVNKTVSDIGSGFGWFGTIVKKKGLEWQPFDYVTKIKESTIWDLNDSVPQDKKQPGFVIFLEVLEHLSNPELGIKNISEHIEKGGYMALSTPNPLSAKSKFEMFFKGQLYAFQPKHLIEHHVFVPLPHVVKFYLEKNGFEIIEEAVIGNDIIFPKIQFSLNFMKSLFRFLVLKFLVFLDPSSIGHTQAFFVKKR</sequence>
<organism evidence="1 2">
    <name type="scientific">Flavobacterium oreochromis</name>
    <dbReference type="NCBI Taxonomy" id="2906078"/>
    <lineage>
        <taxon>Bacteria</taxon>
        <taxon>Pseudomonadati</taxon>
        <taxon>Bacteroidota</taxon>
        <taxon>Flavobacteriia</taxon>
        <taxon>Flavobacteriales</taxon>
        <taxon>Flavobacteriaceae</taxon>
        <taxon>Flavobacterium</taxon>
    </lineage>
</organism>
<dbReference type="InterPro" id="IPR029063">
    <property type="entry name" value="SAM-dependent_MTases_sf"/>
</dbReference>
<dbReference type="Gene3D" id="3.40.50.150">
    <property type="entry name" value="Vaccinia Virus protein VP39"/>
    <property type="match status" value="1"/>
</dbReference>
<gene>
    <name evidence="1" type="ORF">V3I07_06650</name>
</gene>
<protein>
    <submittedName>
        <fullName evidence="1">Methyltransferase domain-containing protein</fullName>
    </submittedName>
</protein>
<name>A0ABW8P888_9FLAO</name>
<reference evidence="1 2" key="1">
    <citation type="submission" date="2024-02" db="EMBL/GenBank/DDBJ databases">
        <title>Comparative Genomic Analysis of Flavobacterium Species Causing Columnaris Disease of Freshwater Fish in Thailand: Insights into Virulence and Resistance Mechanisms.</title>
        <authorList>
            <person name="Nguyen D."/>
            <person name="Chokmangmeepisarn P."/>
            <person name="Khianchaikhan K."/>
            <person name="Morishita M."/>
            <person name="Bunnoy A."/>
            <person name="Rodkhum C."/>
        </authorList>
    </citation>
    <scope>NUCLEOTIDE SEQUENCE [LARGE SCALE GENOMIC DNA]</scope>
    <source>
        <strain evidence="1 2">CNRT2201</strain>
    </source>
</reference>
<dbReference type="GO" id="GO:0008168">
    <property type="term" value="F:methyltransferase activity"/>
    <property type="evidence" value="ECO:0007669"/>
    <property type="project" value="UniProtKB-KW"/>
</dbReference>
<dbReference type="GO" id="GO:0032259">
    <property type="term" value="P:methylation"/>
    <property type="evidence" value="ECO:0007669"/>
    <property type="project" value="UniProtKB-KW"/>
</dbReference>